<sequence length="125" mass="14054">MNRPQCRRLRLAVVQPAPALHLKGVPELIPAFRFARTCATETRQQVEQEQVDRKQVGQKQLDRQQVDQKQLDQEQVDRAPAPSAVWEPAVWESAGSGSKVPDRLLQTATRVSGSPVVRTKNLITH</sequence>
<evidence type="ECO:0000256" key="1">
    <source>
        <dbReference type="SAM" id="MobiDB-lite"/>
    </source>
</evidence>
<proteinExistence type="predicted"/>
<gene>
    <name evidence="2" type="ORF">UFOPK2582_01807</name>
</gene>
<evidence type="ECO:0000313" key="2">
    <source>
        <dbReference type="EMBL" id="CAB4718571.1"/>
    </source>
</evidence>
<name>A0A6J6R3Q3_9ZZZZ</name>
<reference evidence="2" key="1">
    <citation type="submission" date="2020-05" db="EMBL/GenBank/DDBJ databases">
        <authorList>
            <person name="Chiriac C."/>
            <person name="Salcher M."/>
            <person name="Ghai R."/>
            <person name="Kavagutti S V."/>
        </authorList>
    </citation>
    <scope>NUCLEOTIDE SEQUENCE</scope>
</reference>
<accession>A0A6J6R3Q3</accession>
<dbReference type="AlphaFoldDB" id="A0A6J6R3Q3"/>
<feature type="compositionally biased region" description="Basic and acidic residues" evidence="1">
    <location>
        <begin position="44"/>
        <end position="77"/>
    </location>
</feature>
<protein>
    <submittedName>
        <fullName evidence="2">Unannotated protein</fullName>
    </submittedName>
</protein>
<feature type="region of interest" description="Disordered" evidence="1">
    <location>
        <begin position="43"/>
        <end position="99"/>
    </location>
</feature>
<organism evidence="2">
    <name type="scientific">freshwater metagenome</name>
    <dbReference type="NCBI Taxonomy" id="449393"/>
    <lineage>
        <taxon>unclassified sequences</taxon>
        <taxon>metagenomes</taxon>
        <taxon>ecological metagenomes</taxon>
    </lineage>
</organism>
<dbReference type="EMBL" id="CAEZXS010000317">
    <property type="protein sequence ID" value="CAB4718571.1"/>
    <property type="molecule type" value="Genomic_DNA"/>
</dbReference>